<dbReference type="RefSeq" id="WP_116622187.1">
    <property type="nucleotide sequence ID" value="NZ_QURN01000001.1"/>
</dbReference>
<reference evidence="4" key="1">
    <citation type="submission" date="2018-08" db="EMBL/GenBank/DDBJ databases">
        <authorList>
            <person name="Im W.T."/>
        </authorList>
    </citation>
    <scope>NUCLEOTIDE SEQUENCE [LARGE SCALE GENOMIC DNA]</scope>
    <source>
        <strain evidence="4">LA-28</strain>
    </source>
</reference>
<dbReference type="EMBL" id="QURN01000001">
    <property type="protein sequence ID" value="RFC69566.1"/>
    <property type="molecule type" value="Genomic_DNA"/>
</dbReference>
<sequence length="147" mass="15533">MNRSFFNRCAATAISCVVLLGALSAQAAEGIAVETNQARIVKLPQAADTVIVGNPEIADVAVQDDQTIVLTGKAFGVTNLVILAKDGTAIVDQQVTVSRQTVSTLRVYRRAAVQTLSCTPLCERAYTSSYEARSDASMAQPIITTGQ</sequence>
<name>A0A371XJZ7_9HYPH</name>
<protein>
    <recommendedName>
        <fullName evidence="2">Pilus formation protein N-terminal domain-containing protein</fullName>
    </recommendedName>
</protein>
<dbReference type="InterPro" id="IPR032789">
    <property type="entry name" value="T2SS-T3SS_pil_N"/>
</dbReference>
<feature type="signal peptide" evidence="1">
    <location>
        <begin position="1"/>
        <end position="27"/>
    </location>
</feature>
<dbReference type="AlphaFoldDB" id="A0A371XJZ7"/>
<evidence type="ECO:0000259" key="2">
    <source>
        <dbReference type="Pfam" id="PF13629"/>
    </source>
</evidence>
<dbReference type="Proteomes" id="UP000262379">
    <property type="component" value="Unassembled WGS sequence"/>
</dbReference>
<gene>
    <name evidence="3" type="ORF">DY251_02240</name>
</gene>
<organism evidence="3 4">
    <name type="scientific">Mesorhizobium denitrificans</name>
    <dbReference type="NCBI Taxonomy" id="2294114"/>
    <lineage>
        <taxon>Bacteria</taxon>
        <taxon>Pseudomonadati</taxon>
        <taxon>Pseudomonadota</taxon>
        <taxon>Alphaproteobacteria</taxon>
        <taxon>Hyphomicrobiales</taxon>
        <taxon>Phyllobacteriaceae</taxon>
        <taxon>Mesorhizobium</taxon>
    </lineage>
</organism>
<comment type="caution">
    <text evidence="3">The sequence shown here is derived from an EMBL/GenBank/DDBJ whole genome shotgun (WGS) entry which is preliminary data.</text>
</comment>
<accession>A0A371XJZ7</accession>
<feature type="domain" description="Pilus formation protein N-terminal" evidence="2">
    <location>
        <begin position="28"/>
        <end position="98"/>
    </location>
</feature>
<evidence type="ECO:0000313" key="4">
    <source>
        <dbReference type="Proteomes" id="UP000262379"/>
    </source>
</evidence>
<feature type="chain" id="PRO_5016646923" description="Pilus formation protein N-terminal domain-containing protein" evidence="1">
    <location>
        <begin position="28"/>
        <end position="147"/>
    </location>
</feature>
<evidence type="ECO:0000256" key="1">
    <source>
        <dbReference type="SAM" id="SignalP"/>
    </source>
</evidence>
<proteinExistence type="predicted"/>
<keyword evidence="4" id="KW-1185">Reference proteome</keyword>
<evidence type="ECO:0000313" key="3">
    <source>
        <dbReference type="EMBL" id="RFC69566.1"/>
    </source>
</evidence>
<keyword evidence="1" id="KW-0732">Signal</keyword>
<dbReference type="Pfam" id="PF13629">
    <property type="entry name" value="T2SS-T3SS_pil_N"/>
    <property type="match status" value="1"/>
</dbReference>